<sequence length="120" mass="13493">MTSPTPKKIGYHGISRTWAERAKGGRALIATAIYTYRSGLRGRRRPTRDLASCCRSAISCSSSRNTEHGILSWGLKTIPALFSSCCLCCCPCLSFTIYVFPWQAERERKYQFSSFQVSTH</sequence>
<feature type="transmembrane region" description="Helical" evidence="1">
    <location>
        <begin position="80"/>
        <end position="100"/>
    </location>
</feature>
<reference evidence="2" key="1">
    <citation type="submission" date="2023-06" db="EMBL/GenBank/DDBJ databases">
        <title>Genome-scale phylogeny and comparative genomics of the fungal order Sordariales.</title>
        <authorList>
            <consortium name="Lawrence Berkeley National Laboratory"/>
            <person name="Hensen N."/>
            <person name="Bonometti L."/>
            <person name="Westerberg I."/>
            <person name="Brannstrom I.O."/>
            <person name="Guillou S."/>
            <person name="Cros-Aarteil S."/>
            <person name="Calhoun S."/>
            <person name="Haridas S."/>
            <person name="Kuo A."/>
            <person name="Mondo S."/>
            <person name="Pangilinan J."/>
            <person name="Riley R."/>
            <person name="LaButti K."/>
            <person name="Andreopoulos B."/>
            <person name="Lipzen A."/>
            <person name="Chen C."/>
            <person name="Yanf M."/>
            <person name="Daum C."/>
            <person name="Ng V."/>
            <person name="Clum A."/>
            <person name="Steindorff A."/>
            <person name="Ohm R."/>
            <person name="Martin F."/>
            <person name="Silar P."/>
            <person name="Natvig D."/>
            <person name="Lalanne C."/>
            <person name="Gautier V."/>
            <person name="Ament-velasquez S.L."/>
            <person name="Kruys A."/>
            <person name="Hutchinson M.I."/>
            <person name="Powell A.J."/>
            <person name="Barry K."/>
            <person name="Miller A.N."/>
            <person name="Grigoriev I.V."/>
            <person name="Debuchy R."/>
            <person name="Gladieux P."/>
            <person name="Thoren M.H."/>
            <person name="Johannesson H."/>
        </authorList>
    </citation>
    <scope>NUCLEOTIDE SEQUENCE</scope>
    <source>
        <strain evidence="2">SMH2392-1A</strain>
    </source>
</reference>
<comment type="caution">
    <text evidence="2">The sequence shown here is derived from an EMBL/GenBank/DDBJ whole genome shotgun (WGS) entry which is preliminary data.</text>
</comment>
<dbReference type="GeneID" id="85330588"/>
<dbReference type="RefSeq" id="XP_060297312.1">
    <property type="nucleotide sequence ID" value="XM_060447318.1"/>
</dbReference>
<organism evidence="2 3">
    <name type="scientific">Lasiosphaeria miniovina</name>
    <dbReference type="NCBI Taxonomy" id="1954250"/>
    <lineage>
        <taxon>Eukaryota</taxon>
        <taxon>Fungi</taxon>
        <taxon>Dikarya</taxon>
        <taxon>Ascomycota</taxon>
        <taxon>Pezizomycotina</taxon>
        <taxon>Sordariomycetes</taxon>
        <taxon>Sordariomycetidae</taxon>
        <taxon>Sordariales</taxon>
        <taxon>Lasiosphaeriaceae</taxon>
        <taxon>Lasiosphaeria</taxon>
    </lineage>
</organism>
<evidence type="ECO:0000256" key="1">
    <source>
        <dbReference type="SAM" id="Phobius"/>
    </source>
</evidence>
<name>A0AA40DW27_9PEZI</name>
<accession>A0AA40DW27</accession>
<proteinExistence type="predicted"/>
<keyword evidence="3" id="KW-1185">Reference proteome</keyword>
<evidence type="ECO:0000313" key="3">
    <source>
        <dbReference type="Proteomes" id="UP001172101"/>
    </source>
</evidence>
<dbReference type="Proteomes" id="UP001172101">
    <property type="component" value="Unassembled WGS sequence"/>
</dbReference>
<keyword evidence="1" id="KW-0472">Membrane</keyword>
<evidence type="ECO:0000313" key="2">
    <source>
        <dbReference type="EMBL" id="KAK0718519.1"/>
    </source>
</evidence>
<keyword evidence="1" id="KW-0812">Transmembrane</keyword>
<keyword evidence="1" id="KW-1133">Transmembrane helix</keyword>
<protein>
    <submittedName>
        <fullName evidence="2">Uncharacterized protein</fullName>
    </submittedName>
</protein>
<dbReference type="EMBL" id="JAUIRO010000004">
    <property type="protein sequence ID" value="KAK0718519.1"/>
    <property type="molecule type" value="Genomic_DNA"/>
</dbReference>
<gene>
    <name evidence="2" type="ORF">B0T26DRAFT_812844</name>
</gene>
<dbReference type="AlphaFoldDB" id="A0AA40DW27"/>